<dbReference type="GO" id="GO:0008270">
    <property type="term" value="F:zinc ion binding"/>
    <property type="evidence" value="ECO:0007669"/>
    <property type="project" value="InterPro"/>
</dbReference>
<feature type="repeat" description="PPR" evidence="3">
    <location>
        <begin position="64"/>
        <end position="94"/>
    </location>
</feature>
<dbReference type="Pfam" id="PF20431">
    <property type="entry name" value="E_motif"/>
    <property type="match status" value="2"/>
</dbReference>
<keyword evidence="6" id="KW-1185">Reference proteome</keyword>
<dbReference type="GO" id="GO:0003723">
    <property type="term" value="F:RNA binding"/>
    <property type="evidence" value="ECO:0007669"/>
    <property type="project" value="InterPro"/>
</dbReference>
<dbReference type="SUPFAM" id="SSF48452">
    <property type="entry name" value="TPR-like"/>
    <property type="match status" value="2"/>
</dbReference>
<evidence type="ECO:0000256" key="3">
    <source>
        <dbReference type="PROSITE-ProRule" id="PRU00708"/>
    </source>
</evidence>
<dbReference type="Pfam" id="PF13041">
    <property type="entry name" value="PPR_2"/>
    <property type="match status" value="7"/>
</dbReference>
<dbReference type="PANTHER" id="PTHR47926:SF505">
    <property type="entry name" value="PENTATRICOPEPTIDE REPEAT (PPR) SUPERFAMILY PROTEIN"/>
    <property type="match status" value="1"/>
</dbReference>
<dbReference type="Proteomes" id="UP000682877">
    <property type="component" value="Chromosome 5"/>
</dbReference>
<dbReference type="FunFam" id="1.25.40.10:FF:000442">
    <property type="entry name" value="Pentatricopeptide repeat-containing protein At3g49710"/>
    <property type="match status" value="2"/>
</dbReference>
<dbReference type="FunFam" id="1.25.40.10:FF:000396">
    <property type="entry name" value="Pentatricopeptide repeat-containing protein At2g36730"/>
    <property type="match status" value="1"/>
</dbReference>
<feature type="repeat" description="PPR" evidence="3">
    <location>
        <begin position="195"/>
        <end position="229"/>
    </location>
</feature>
<comment type="similarity">
    <text evidence="1">Belongs to the PPR family. PCMP-H subfamily.</text>
</comment>
<sequence length="1390" mass="155384">MFRYLLLKSVGERDLFTGKSLHALYVKSIVASSTYLSTQFVSLYSKCGCLSYARAAFDSTEEPNVFSYNAIIKGYLKDSKIHIARQLFDEIPQPDTVSYNTLISGYAVARETVAAMVLFKRMRELGFEVDGFTLSGLIAACCDRVDLIKQLHCFALSGGFDSYSFVNNAFVTYYSKGGLLREAVSVFYGMDGLRDEVSWNSMILSYGQHKEGAKALVLYKEMIFKGFKIDTYTLAGVLHALTRLNHLIGGRQFHGKLIKAGFHQNSHVGSGLIDFYSKCGGRDGMSDSEKVFQEILSPDLVLWNKMITGYSMNEELSEEAVKSFRQMLRIGHRPDHCSFASVTRACSNLSSPSQGKQIHGLVIKSHIPSNRIFVNSALISLYYKSGNLQDARRVFDRMPELDAVSFSCMIKGYAQHGHGTEALLLYQRMLDSGIAPNNITFIAVLSACAHCGKVDEGQTYFNTMKETFKIEPEAKHYTCMIDLLGRAGKLEEAERFIDAMPCKPSSHAWAALLGACSKHKNMALAERAANELMVMELEPLASAPYVTLANMYADAGKWEDHASVKKSMRGKGIRKKPGCSWIEVKKTMHVFLAEDRSHPMIREVNEYLEEMMKKMKKAGYVMDKKWAMVKEDEAGEGEEEMRLGHHSERLAVAFGLMSTRDGEELVVMKNLRICGDCHNAIKFMSAVAAERDLVTGKSLHALYVKSIVASSTYLSNHFVNLYSKCGCLSYARAAFDSTEEPNVFSYNVIVKAYAKDSKIHIARQLFDEIPQPDTVSYNTLISGYADARETFAAMVLFKRMRELGFEVDGFTLSGLIAACCDRVDLIKQLHCFAVSGGFDSYSSVNNAFVTYYSKGGLLREAVSVFYGMDGLRDEVSWNSMIVAYGQHKEGAKALALYKEMIFKGFKIDMFTLASVLNALTSLDHLIGGRQFHGKLIKAGFHQNSHVGSGLIDFYSKCGGRGGMSDSEKVFQEILSPDLVIWNTMISGYSMNEELSEEAVKSFRQMQRIGHRPDDCSFVCVTSACSNLSSPSQGKQIHGLAIKSHIPSNRISVNNALISLYYKSGNLQDARRVFDRMPELNAVSFNCMIKGYAQHGHGTEALRLYQRMLDSGIAPNNITFVAVLSACAHCGKVDEGQKYFNTMKEAFKIEPEAEHYSCMIDLLGRAGKLEEAERFIDAMPCKPGSVAWAALLGACRKHKNMALAERAANELMVMQPLAATPYVMLANMYADAGKWEEMASVRKSMRGKRIRKKPGCSWIEVKKKKHVFVAEDWSHPMIREVNEYLEEMMKKMKKAGYVMDKKWAMVKEDEAGEGEEEMRLGHHSEKLAVAFGLMSTRDGEEIVVVKNLRICGDCHNAIKFMSAVAGREIIVRDNLRFHCFKDGKCSCGDYW</sequence>
<dbReference type="InterPro" id="IPR002885">
    <property type="entry name" value="PPR_rpt"/>
</dbReference>
<feature type="repeat" description="PPR" evidence="3">
    <location>
        <begin position="95"/>
        <end position="129"/>
    </location>
</feature>
<dbReference type="InterPro" id="IPR046960">
    <property type="entry name" value="PPR_At4g14850-like_plant"/>
</dbReference>
<dbReference type="InterPro" id="IPR011990">
    <property type="entry name" value="TPR-like_helical_dom_sf"/>
</dbReference>
<name>A0A8S2ADH3_ARAAE</name>
<feature type="repeat" description="PPR" evidence="3">
    <location>
        <begin position="977"/>
        <end position="1012"/>
    </location>
</feature>
<dbReference type="FunFam" id="1.25.40.10:FF:000366">
    <property type="entry name" value="Pentatricopeptide (PPR) repeat-containing protein"/>
    <property type="match status" value="2"/>
</dbReference>
<feature type="domain" description="DYW" evidence="4">
    <location>
        <begin position="1295"/>
        <end position="1390"/>
    </location>
</feature>
<feature type="domain" description="DYW" evidence="4">
    <location>
        <begin position="619"/>
        <end position="691"/>
    </location>
</feature>
<dbReference type="Gene3D" id="1.25.40.10">
    <property type="entry name" value="Tetratricopeptide repeat domain"/>
    <property type="match status" value="9"/>
</dbReference>
<dbReference type="Pfam" id="PF14432">
    <property type="entry name" value="DYW_deaminase"/>
    <property type="match status" value="2"/>
</dbReference>
<gene>
    <name evidence="5" type="ORF">AARE701A_LOCUS12967</name>
</gene>
<dbReference type="FunFam" id="1.25.40.10:FF:000351">
    <property type="entry name" value="Pentatricopeptide repeat-containing protein"/>
    <property type="match status" value="2"/>
</dbReference>
<reference evidence="5" key="1">
    <citation type="submission" date="2021-01" db="EMBL/GenBank/DDBJ databases">
        <authorList>
            <person name="Bezrukov I."/>
        </authorList>
    </citation>
    <scope>NUCLEOTIDE SEQUENCE</scope>
</reference>
<evidence type="ECO:0000256" key="2">
    <source>
        <dbReference type="ARBA" id="ARBA00022737"/>
    </source>
</evidence>
<dbReference type="InterPro" id="IPR032867">
    <property type="entry name" value="DYW_dom"/>
</dbReference>
<feature type="repeat" description="PPR" evidence="3">
    <location>
        <begin position="1115"/>
        <end position="1145"/>
    </location>
</feature>
<evidence type="ECO:0000259" key="4">
    <source>
        <dbReference type="Pfam" id="PF14432"/>
    </source>
</evidence>
<keyword evidence="2" id="KW-0677">Repeat</keyword>
<organism evidence="5 6">
    <name type="scientific">Arabidopsis arenosa</name>
    <name type="common">Sand rock-cress</name>
    <name type="synonym">Cardaminopsis arenosa</name>
    <dbReference type="NCBI Taxonomy" id="38785"/>
    <lineage>
        <taxon>Eukaryota</taxon>
        <taxon>Viridiplantae</taxon>
        <taxon>Streptophyta</taxon>
        <taxon>Embryophyta</taxon>
        <taxon>Tracheophyta</taxon>
        <taxon>Spermatophyta</taxon>
        <taxon>Magnoliopsida</taxon>
        <taxon>eudicotyledons</taxon>
        <taxon>Gunneridae</taxon>
        <taxon>Pentapetalae</taxon>
        <taxon>rosids</taxon>
        <taxon>malvids</taxon>
        <taxon>Brassicales</taxon>
        <taxon>Brassicaceae</taxon>
        <taxon>Camelineae</taxon>
        <taxon>Arabidopsis</taxon>
    </lineage>
</organism>
<dbReference type="InterPro" id="IPR046849">
    <property type="entry name" value="E2_motif"/>
</dbReference>
<dbReference type="NCBIfam" id="TIGR00756">
    <property type="entry name" value="PPR"/>
    <property type="match status" value="9"/>
</dbReference>
<feature type="repeat" description="PPR" evidence="3">
    <location>
        <begin position="1080"/>
        <end position="1114"/>
    </location>
</feature>
<dbReference type="FunFam" id="1.25.40.10:FF:000031">
    <property type="entry name" value="Pentatricopeptide repeat-containing protein mitochondrial"/>
    <property type="match status" value="2"/>
</dbReference>
<dbReference type="GO" id="GO:0009451">
    <property type="term" value="P:RNA modification"/>
    <property type="evidence" value="ECO:0007669"/>
    <property type="project" value="InterPro"/>
</dbReference>
<evidence type="ECO:0000256" key="1">
    <source>
        <dbReference type="ARBA" id="ARBA00006643"/>
    </source>
</evidence>
<dbReference type="PANTHER" id="PTHR47926">
    <property type="entry name" value="PENTATRICOPEPTIDE REPEAT-CONTAINING PROTEIN"/>
    <property type="match status" value="1"/>
</dbReference>
<dbReference type="PROSITE" id="PS51375">
    <property type="entry name" value="PPR"/>
    <property type="match status" value="10"/>
</dbReference>
<evidence type="ECO:0000313" key="5">
    <source>
        <dbReference type="EMBL" id="CAE6075638.1"/>
    </source>
</evidence>
<dbReference type="InterPro" id="IPR046848">
    <property type="entry name" value="E_motif"/>
</dbReference>
<feature type="repeat" description="PPR" evidence="3">
    <location>
        <begin position="773"/>
        <end position="807"/>
    </location>
</feature>
<proteinExistence type="inferred from homology"/>
<dbReference type="EMBL" id="LR999455">
    <property type="protein sequence ID" value="CAE6075638.1"/>
    <property type="molecule type" value="Genomic_DNA"/>
</dbReference>
<dbReference type="Pfam" id="PF01535">
    <property type="entry name" value="PPR"/>
    <property type="match status" value="6"/>
</dbReference>
<dbReference type="Pfam" id="PF20430">
    <property type="entry name" value="Eplus_motif"/>
    <property type="match status" value="2"/>
</dbReference>
<feature type="repeat" description="PPR" evidence="3">
    <location>
        <begin position="873"/>
        <end position="907"/>
    </location>
</feature>
<protein>
    <recommendedName>
        <fullName evidence="4">DYW domain-containing protein</fullName>
    </recommendedName>
</protein>
<feature type="repeat" description="PPR" evidence="3">
    <location>
        <begin position="299"/>
        <end position="334"/>
    </location>
</feature>
<accession>A0A8S2ADH3</accession>
<evidence type="ECO:0000313" key="6">
    <source>
        <dbReference type="Proteomes" id="UP000682877"/>
    </source>
</evidence>
<feature type="repeat" description="PPR" evidence="3">
    <location>
        <begin position="402"/>
        <end position="436"/>
    </location>
</feature>